<keyword evidence="1" id="KW-0472">Membrane</keyword>
<proteinExistence type="predicted"/>
<comment type="caution">
    <text evidence="2">The sequence shown here is derived from an EMBL/GenBank/DDBJ whole genome shotgun (WGS) entry which is preliminary data.</text>
</comment>
<keyword evidence="1" id="KW-0812">Transmembrane</keyword>
<feature type="transmembrane region" description="Helical" evidence="1">
    <location>
        <begin position="158"/>
        <end position="183"/>
    </location>
</feature>
<dbReference type="Pfam" id="PF11915">
    <property type="entry name" value="DUF3433"/>
    <property type="match status" value="2"/>
</dbReference>
<accession>A0AAE8SP74</accession>
<evidence type="ECO:0000313" key="2">
    <source>
        <dbReference type="EMBL" id="SPJ88779.1"/>
    </source>
</evidence>
<feature type="transmembrane region" description="Helical" evidence="1">
    <location>
        <begin position="55"/>
        <end position="73"/>
    </location>
</feature>
<feature type="transmembrane region" description="Helical" evidence="1">
    <location>
        <begin position="94"/>
        <end position="112"/>
    </location>
</feature>
<name>A0AAE8SP74_9HYPO</name>
<reference evidence="2" key="1">
    <citation type="submission" date="2018-03" db="EMBL/GenBank/DDBJ databases">
        <authorList>
            <person name="Guldener U."/>
        </authorList>
    </citation>
    <scope>NUCLEOTIDE SEQUENCE</scope>
</reference>
<feature type="transmembrane region" description="Helical" evidence="1">
    <location>
        <begin position="1173"/>
        <end position="1193"/>
    </location>
</feature>
<gene>
    <name evidence="2" type="ORF">FTOL_12673</name>
</gene>
<feature type="transmembrane region" description="Helical" evidence="1">
    <location>
        <begin position="754"/>
        <end position="777"/>
    </location>
</feature>
<sequence>MPASTPMPETVALMGRLAGLDDTQPSDKAPQVEVVPTPTIGQDAVRIPFWLTKPALILFFSTFVACAASLIILDRFMEARHGLPLNLSSSEYSWTYGPTALLVVILSFWRRIDYYYKSVQPWRELQHGPVQASRSVLLDYLSPLQLQSMFRAFTMSHYPVAATILSFFLLKIIILVSTTLFVVQPALHSETLNVTYQDSFKATKVWAAPYRDTFISPDSPVFSGRPDKYVWKYLARLNDAVANDSAWNVKDGLVTQQFRSSTSPMNLTSLEAPVDVFVPEVTCENASLLVDMQSSGDWVDYSWKSKTCTAGVNEGYLCPDHKARVGNASICGTKPWAYALNRVNCSRGIDIAEASYMRNWTAFEDFDIRYAITAAQYSIDMDVAKKNVSLAIKLINSSAIICKVNYGIVSANARQDLLLGSTMISKKALKGKGRQIGNLTSSAMAEMLMSDLDTSAEALVAVKDIPIKTKKESTSSIWEAGEALFQLMVVKLGERFEPGIFMEPSVLQNTSITVLQGLLNEFARDSLLVETRAKSTAIGIVSEARLRTRTVAVWLMVAGFCILAIISLLLVFSIPKGPWVPAFCGSIAGHAAVLVNSPNLVALLRDSGHSTEKDLIKRLEGIQFIMNRDGTERCGIDVIGQPLSPDTTTSRKNTTKWKAGTPITGRRIFMIATLALPIIAIGILELLQQLSNQNHGLLDIYNTDSVVLSYIVRIASTGAVFLIATMFNSADFTTVTFAPYSALRTGNNPADRTVLFNLLSVSPFLVIFKSLCVGQIGPAASNLSALLGSLLTIIVSGLWILNPPSVVERRSSATVTNWRTSWLSDAPDDGGAAMLLNLVHYGGTNTSSGIWEDLVFPDVSLTTSHTLGSDAIHRSANYTYTIEALRPFLHCSVIERNNFASRFSETQVSAGVQGLYAALYEKSISTYFLAPYDCGDQKVNNMANISFGLTLNGRGNHPSTLVGHYFDLNTTEGTSNANCPSIGILFAQVGGSETRRWNLTALACTQGIEQIPVNVTYRGDPTLRQINNDFPPWLDRVDAREWTNKTTNTTALYYKLDRFLTADLAPFPTSLASSDEYDIFINHLMYGPNKPEKDDLSGPSGEKTLIRLVERDYSAYMRNVIDLNFRANKNTSPSDLKAASPFSRKQTSSARTEIIGAASEHVTRLAIHATSKLILQVLLAAMAILGLASYLLVKVEGTLPRSPCSIASTMAFLAGSQLCDGDFGIMSQGAEYMTDGHLKEALDGRVFNLGWWQKEGVSVHGSDVPHGDTGASKDMDIPNIGISEGESTLGRFGIGVRRANVFEL</sequence>
<feature type="transmembrane region" description="Helical" evidence="1">
    <location>
        <begin position="551"/>
        <end position="574"/>
    </location>
</feature>
<evidence type="ECO:0000256" key="1">
    <source>
        <dbReference type="SAM" id="Phobius"/>
    </source>
</evidence>
<dbReference type="EMBL" id="ONZP01000634">
    <property type="protein sequence ID" value="SPJ88779.1"/>
    <property type="molecule type" value="Genomic_DNA"/>
</dbReference>
<dbReference type="PANTHER" id="PTHR37544">
    <property type="entry name" value="SPRAY-RELATED"/>
    <property type="match status" value="1"/>
</dbReference>
<feature type="transmembrane region" description="Helical" evidence="1">
    <location>
        <begin position="668"/>
        <end position="687"/>
    </location>
</feature>
<feature type="transmembrane region" description="Helical" evidence="1">
    <location>
        <begin position="783"/>
        <end position="801"/>
    </location>
</feature>
<protein>
    <submittedName>
        <fullName evidence="2">Uncharacterized protein</fullName>
    </submittedName>
</protein>
<feature type="transmembrane region" description="Helical" evidence="1">
    <location>
        <begin position="707"/>
        <end position="727"/>
    </location>
</feature>
<keyword evidence="3" id="KW-1185">Reference proteome</keyword>
<evidence type="ECO:0000313" key="3">
    <source>
        <dbReference type="Proteomes" id="UP001187734"/>
    </source>
</evidence>
<keyword evidence="1" id="KW-1133">Transmembrane helix</keyword>
<dbReference type="PANTHER" id="PTHR37544:SF3">
    <property type="entry name" value="SPRAY"/>
    <property type="match status" value="1"/>
</dbReference>
<organism evidence="2 3">
    <name type="scientific">Fusarium torulosum</name>
    <dbReference type="NCBI Taxonomy" id="33205"/>
    <lineage>
        <taxon>Eukaryota</taxon>
        <taxon>Fungi</taxon>
        <taxon>Dikarya</taxon>
        <taxon>Ascomycota</taxon>
        <taxon>Pezizomycotina</taxon>
        <taxon>Sordariomycetes</taxon>
        <taxon>Hypocreomycetidae</taxon>
        <taxon>Hypocreales</taxon>
        <taxon>Nectriaceae</taxon>
        <taxon>Fusarium</taxon>
    </lineage>
</organism>
<dbReference type="Proteomes" id="UP001187734">
    <property type="component" value="Unassembled WGS sequence"/>
</dbReference>
<dbReference type="InterPro" id="IPR021840">
    <property type="entry name" value="DUF3433"/>
</dbReference>